<sequence length="216" mass="24025">MEESEYRILRERMVVEQLIPRGIHSERVLSAFKKVPRHAFIPELESDNTYGDFPLPIGEGQTISQPYMVALMSELLELKKDEKVLEIGTGSGYQAAILAELAGKVYSVERFENLAKSAERILEKLGYQNIKIKIGDGTLGWDEYAPYDGIIVTAGAPEIPKSLLEQLAEGGRLIIPVGGHYSQMLTLVRNVKGKFKTLDICGCIFVPLVGKEAWSK</sequence>
<dbReference type="PANTHER" id="PTHR11579">
    <property type="entry name" value="PROTEIN-L-ISOASPARTATE O-METHYLTRANSFERASE"/>
    <property type="match status" value="1"/>
</dbReference>
<dbReference type="SUPFAM" id="SSF53335">
    <property type="entry name" value="S-adenosyl-L-methionine-dependent methyltransferases"/>
    <property type="match status" value="1"/>
</dbReference>
<evidence type="ECO:0000313" key="8">
    <source>
        <dbReference type="EMBL" id="PIU42362.1"/>
    </source>
</evidence>
<proteinExistence type="inferred from homology"/>
<dbReference type="PANTHER" id="PTHR11579:SF0">
    <property type="entry name" value="PROTEIN-L-ISOASPARTATE(D-ASPARTATE) O-METHYLTRANSFERASE"/>
    <property type="match status" value="1"/>
</dbReference>
<comment type="subcellular location">
    <subcellularLocation>
        <location evidence="1 7">Cytoplasm</location>
    </subcellularLocation>
</comment>
<dbReference type="Proteomes" id="UP000230052">
    <property type="component" value="Unassembled WGS sequence"/>
</dbReference>
<evidence type="ECO:0000256" key="6">
    <source>
        <dbReference type="ARBA" id="ARBA00022691"/>
    </source>
</evidence>
<dbReference type="Pfam" id="PF01135">
    <property type="entry name" value="PCMT"/>
    <property type="match status" value="1"/>
</dbReference>
<dbReference type="AlphaFoldDB" id="A0A2J0KV32"/>
<reference evidence="8 9" key="1">
    <citation type="submission" date="2017-09" db="EMBL/GenBank/DDBJ databases">
        <title>Depth-based differentiation of microbial function through sediment-hosted aquifers and enrichment of novel symbionts in the deep terrestrial subsurface.</title>
        <authorList>
            <person name="Probst A.J."/>
            <person name="Ladd B."/>
            <person name="Jarett J.K."/>
            <person name="Geller-Mcgrath D.E."/>
            <person name="Sieber C.M."/>
            <person name="Emerson J.B."/>
            <person name="Anantharaman K."/>
            <person name="Thomas B.C."/>
            <person name="Malmstrom R."/>
            <person name="Stieglmeier M."/>
            <person name="Klingl A."/>
            <person name="Woyke T."/>
            <person name="Ryan C.M."/>
            <person name="Banfield J.F."/>
        </authorList>
    </citation>
    <scope>NUCLEOTIDE SEQUENCE [LARGE SCALE GENOMIC DNA]</scope>
    <source>
        <strain evidence="8">CG07_land_8_20_14_0_80_42_15</strain>
    </source>
</reference>
<dbReference type="EC" id="2.1.1.77" evidence="7"/>
<feature type="active site" evidence="7">
    <location>
        <position position="64"/>
    </location>
</feature>
<evidence type="ECO:0000256" key="2">
    <source>
        <dbReference type="ARBA" id="ARBA00005369"/>
    </source>
</evidence>
<dbReference type="GO" id="GO:0032259">
    <property type="term" value="P:methylation"/>
    <property type="evidence" value="ECO:0007669"/>
    <property type="project" value="UniProtKB-KW"/>
</dbReference>
<comment type="catalytic activity">
    <reaction evidence="7">
        <text>[protein]-L-isoaspartate + S-adenosyl-L-methionine = [protein]-L-isoaspartate alpha-methyl ester + S-adenosyl-L-homocysteine</text>
        <dbReference type="Rhea" id="RHEA:12705"/>
        <dbReference type="Rhea" id="RHEA-COMP:12143"/>
        <dbReference type="Rhea" id="RHEA-COMP:12144"/>
        <dbReference type="ChEBI" id="CHEBI:57856"/>
        <dbReference type="ChEBI" id="CHEBI:59789"/>
        <dbReference type="ChEBI" id="CHEBI:90596"/>
        <dbReference type="ChEBI" id="CHEBI:90598"/>
        <dbReference type="EC" id="2.1.1.77"/>
    </reaction>
</comment>
<dbReference type="InterPro" id="IPR000682">
    <property type="entry name" value="PCMT"/>
</dbReference>
<evidence type="ECO:0000256" key="4">
    <source>
        <dbReference type="ARBA" id="ARBA00022603"/>
    </source>
</evidence>
<dbReference type="CDD" id="cd02440">
    <property type="entry name" value="AdoMet_MTases"/>
    <property type="match status" value="1"/>
</dbReference>
<name>A0A2J0KV32_9BACT</name>
<keyword evidence="6 7" id="KW-0949">S-adenosyl-L-methionine</keyword>
<evidence type="ECO:0000256" key="7">
    <source>
        <dbReference type="HAMAP-Rule" id="MF_00090"/>
    </source>
</evidence>
<gene>
    <name evidence="7" type="primary">pcm</name>
    <name evidence="8" type="ORF">COS99_00440</name>
</gene>
<keyword evidence="3 7" id="KW-0963">Cytoplasm</keyword>
<evidence type="ECO:0000256" key="3">
    <source>
        <dbReference type="ARBA" id="ARBA00022490"/>
    </source>
</evidence>
<keyword evidence="4 7" id="KW-0489">Methyltransferase</keyword>
<comment type="caution">
    <text evidence="8">The sequence shown here is derived from an EMBL/GenBank/DDBJ whole genome shotgun (WGS) entry which is preliminary data.</text>
</comment>
<dbReference type="HAMAP" id="MF_00090">
    <property type="entry name" value="PIMT"/>
    <property type="match status" value="1"/>
</dbReference>
<evidence type="ECO:0000256" key="1">
    <source>
        <dbReference type="ARBA" id="ARBA00004496"/>
    </source>
</evidence>
<dbReference type="GO" id="GO:0030091">
    <property type="term" value="P:protein repair"/>
    <property type="evidence" value="ECO:0007669"/>
    <property type="project" value="UniProtKB-UniRule"/>
</dbReference>
<protein>
    <recommendedName>
        <fullName evidence="7">Protein-L-isoaspartate O-methyltransferase</fullName>
        <ecNumber evidence="7">2.1.1.77</ecNumber>
    </recommendedName>
    <alternativeName>
        <fullName evidence="7">L-isoaspartyl protein carboxyl methyltransferase</fullName>
    </alternativeName>
    <alternativeName>
        <fullName evidence="7">Protein L-isoaspartyl methyltransferase</fullName>
    </alternativeName>
    <alternativeName>
        <fullName evidence="7">Protein-beta-aspartate methyltransferase</fullName>
        <shortName evidence="7">PIMT</shortName>
    </alternativeName>
</protein>
<organism evidence="8 9">
    <name type="scientific">Candidatus Aquitaenariimonas noxiae</name>
    <dbReference type="NCBI Taxonomy" id="1974741"/>
    <lineage>
        <taxon>Bacteria</taxon>
        <taxon>Pseudomonadati</taxon>
        <taxon>Candidatus Omnitrophota</taxon>
        <taxon>Candidatus Aquitaenariimonas</taxon>
    </lineage>
</organism>
<dbReference type="GO" id="GO:0004719">
    <property type="term" value="F:protein-L-isoaspartate (D-aspartate) O-methyltransferase activity"/>
    <property type="evidence" value="ECO:0007669"/>
    <property type="project" value="UniProtKB-UniRule"/>
</dbReference>
<comment type="function">
    <text evidence="7">Catalyzes the methyl esterification of L-isoaspartyl residues in peptides and proteins that result from spontaneous decomposition of normal L-aspartyl and L-asparaginyl residues. It plays a role in the repair and/or degradation of damaged proteins.</text>
</comment>
<dbReference type="NCBIfam" id="NF001453">
    <property type="entry name" value="PRK00312.1"/>
    <property type="match status" value="1"/>
</dbReference>
<dbReference type="InterPro" id="IPR029063">
    <property type="entry name" value="SAM-dependent_MTases_sf"/>
</dbReference>
<evidence type="ECO:0000256" key="5">
    <source>
        <dbReference type="ARBA" id="ARBA00022679"/>
    </source>
</evidence>
<dbReference type="GO" id="GO:0005737">
    <property type="term" value="C:cytoplasm"/>
    <property type="evidence" value="ECO:0007669"/>
    <property type="project" value="UniProtKB-SubCell"/>
</dbReference>
<comment type="similarity">
    <text evidence="2 7">Belongs to the methyltransferase superfamily. L-isoaspartyl/D-aspartyl protein methyltransferase family.</text>
</comment>
<accession>A0A2J0KV32</accession>
<dbReference type="EMBL" id="PEWV01000008">
    <property type="protein sequence ID" value="PIU42362.1"/>
    <property type="molecule type" value="Genomic_DNA"/>
</dbReference>
<dbReference type="Gene3D" id="3.40.50.150">
    <property type="entry name" value="Vaccinia Virus protein VP39"/>
    <property type="match status" value="1"/>
</dbReference>
<dbReference type="PROSITE" id="PS01279">
    <property type="entry name" value="PCMT"/>
    <property type="match status" value="1"/>
</dbReference>
<dbReference type="NCBIfam" id="TIGR00080">
    <property type="entry name" value="pimt"/>
    <property type="match status" value="1"/>
</dbReference>
<evidence type="ECO:0000313" key="9">
    <source>
        <dbReference type="Proteomes" id="UP000230052"/>
    </source>
</evidence>
<keyword evidence="5 7" id="KW-0808">Transferase</keyword>
<dbReference type="FunFam" id="3.40.50.150:FF:000010">
    <property type="entry name" value="Protein-L-isoaspartate O-methyltransferase"/>
    <property type="match status" value="1"/>
</dbReference>